<evidence type="ECO:0000313" key="7">
    <source>
        <dbReference type="Proteomes" id="UP001501081"/>
    </source>
</evidence>
<dbReference type="PANTHER" id="PTHR12714">
    <property type="entry name" value="PROTEIN-S ISOPRENYLCYSTEINE O-METHYLTRANSFERASE"/>
    <property type="match status" value="1"/>
</dbReference>
<evidence type="ECO:0000313" key="6">
    <source>
        <dbReference type="EMBL" id="GAA3968461.1"/>
    </source>
</evidence>
<sequence>MLSLFTITYIIWILSEIVLNRLLRSKSTDKQNADQHSLIIIWITVVIAIFLAGYIATKYYLPIHENELIRYIGLALIITGVIFRLIIVKSLGKYFTVDVTIKKDHKLKKDGFYSFLRHPSYFASLISFIGFGLSLNNLVSLSLVTLAALTSFIYRIKIEEKVLIAYFGAEYIAYQKTTKGIIPFIY</sequence>
<dbReference type="RefSeq" id="WP_344766920.1">
    <property type="nucleotide sequence ID" value="NZ_BAABAK010000010.1"/>
</dbReference>
<dbReference type="EMBL" id="BAABAK010000010">
    <property type="protein sequence ID" value="GAA3968461.1"/>
    <property type="molecule type" value="Genomic_DNA"/>
</dbReference>
<reference evidence="7" key="1">
    <citation type="journal article" date="2019" name="Int. J. Syst. Evol. Microbiol.">
        <title>The Global Catalogue of Microorganisms (GCM) 10K type strain sequencing project: providing services to taxonomists for standard genome sequencing and annotation.</title>
        <authorList>
            <consortium name="The Broad Institute Genomics Platform"/>
            <consortium name="The Broad Institute Genome Sequencing Center for Infectious Disease"/>
            <person name="Wu L."/>
            <person name="Ma J."/>
        </authorList>
    </citation>
    <scope>NUCLEOTIDE SEQUENCE [LARGE SCALE GENOMIC DNA]</scope>
    <source>
        <strain evidence="7">JCM 17338</strain>
    </source>
</reference>
<organism evidence="6 7">
    <name type="scientific">Pedobacter ginsengiterrae</name>
    <dbReference type="NCBI Taxonomy" id="871696"/>
    <lineage>
        <taxon>Bacteria</taxon>
        <taxon>Pseudomonadati</taxon>
        <taxon>Bacteroidota</taxon>
        <taxon>Sphingobacteriia</taxon>
        <taxon>Sphingobacteriales</taxon>
        <taxon>Sphingobacteriaceae</taxon>
        <taxon>Pedobacter</taxon>
    </lineage>
</organism>
<dbReference type="InterPro" id="IPR007269">
    <property type="entry name" value="ICMT_MeTrfase"/>
</dbReference>
<keyword evidence="2 5" id="KW-0812">Transmembrane</keyword>
<dbReference type="Proteomes" id="UP001501081">
    <property type="component" value="Unassembled WGS sequence"/>
</dbReference>
<feature type="transmembrane region" description="Helical" evidence="5">
    <location>
        <begin position="68"/>
        <end position="87"/>
    </location>
</feature>
<protein>
    <submittedName>
        <fullName evidence="6">Phosphatidylethanolamine N-methyltransferase family protein</fullName>
    </submittedName>
</protein>
<name>A0ABP7PN27_9SPHI</name>
<evidence type="ECO:0000256" key="4">
    <source>
        <dbReference type="ARBA" id="ARBA00023136"/>
    </source>
</evidence>
<comment type="caution">
    <text evidence="6">The sequence shown here is derived from an EMBL/GenBank/DDBJ whole genome shotgun (WGS) entry which is preliminary data.</text>
</comment>
<feature type="transmembrane region" description="Helical" evidence="5">
    <location>
        <begin position="6"/>
        <end position="23"/>
    </location>
</feature>
<dbReference type="Gene3D" id="1.20.120.1630">
    <property type="match status" value="1"/>
</dbReference>
<comment type="subcellular location">
    <subcellularLocation>
        <location evidence="1">Membrane</location>
        <topology evidence="1">Multi-pass membrane protein</topology>
    </subcellularLocation>
</comment>
<evidence type="ECO:0000256" key="2">
    <source>
        <dbReference type="ARBA" id="ARBA00022692"/>
    </source>
</evidence>
<feature type="transmembrane region" description="Helical" evidence="5">
    <location>
        <begin position="35"/>
        <end position="56"/>
    </location>
</feature>
<evidence type="ECO:0000256" key="1">
    <source>
        <dbReference type="ARBA" id="ARBA00004141"/>
    </source>
</evidence>
<keyword evidence="7" id="KW-1185">Reference proteome</keyword>
<keyword evidence="3 5" id="KW-1133">Transmembrane helix</keyword>
<gene>
    <name evidence="6" type="ORF">GCM10022246_21510</name>
</gene>
<dbReference type="Pfam" id="PF04140">
    <property type="entry name" value="ICMT"/>
    <property type="match status" value="1"/>
</dbReference>
<accession>A0ABP7PN27</accession>
<evidence type="ECO:0000256" key="3">
    <source>
        <dbReference type="ARBA" id="ARBA00022989"/>
    </source>
</evidence>
<proteinExistence type="predicted"/>
<dbReference type="PANTHER" id="PTHR12714:SF9">
    <property type="entry name" value="PROTEIN-S-ISOPRENYLCYSTEINE O-METHYLTRANSFERASE"/>
    <property type="match status" value="1"/>
</dbReference>
<evidence type="ECO:0000256" key="5">
    <source>
        <dbReference type="SAM" id="Phobius"/>
    </source>
</evidence>
<keyword evidence="4 5" id="KW-0472">Membrane</keyword>